<sequence>MPSMIINGELTLQFKLANLTLNQEKNIEIVIKGSEFLLEESVTPPEGSNDNRQNYFYIAYRYDYDLDIRVELTIYVWADGSISYEIEEPIEFKDKSELGDEYQTKAYLINQFDNLEIEFNPNFPENDEFY</sequence>
<comment type="caution">
    <text evidence="1">The sequence shown here is derived from an EMBL/GenBank/DDBJ whole genome shotgun (WGS) entry which is preliminary data.</text>
</comment>
<gene>
    <name evidence="1" type="ORF">B6D06_06920</name>
</gene>
<dbReference type="Proteomes" id="UP000194968">
    <property type="component" value="Unassembled WGS sequence"/>
</dbReference>
<protein>
    <submittedName>
        <fullName evidence="1">Uncharacterized protein</fullName>
    </submittedName>
</protein>
<dbReference type="RefSeq" id="WP_086320616.1">
    <property type="nucleotide sequence ID" value="NZ_NASK01000096.1"/>
</dbReference>
<dbReference type="AlphaFoldDB" id="A0A242NU04"/>
<evidence type="ECO:0000313" key="2">
    <source>
        <dbReference type="Proteomes" id="UP000194968"/>
    </source>
</evidence>
<evidence type="ECO:0000313" key="1">
    <source>
        <dbReference type="EMBL" id="OTQ49328.1"/>
    </source>
</evidence>
<organism evidence="1 2">
    <name type="scientific">Gilliamella apis</name>
    <dbReference type="NCBI Taxonomy" id="1970738"/>
    <lineage>
        <taxon>Bacteria</taxon>
        <taxon>Pseudomonadati</taxon>
        <taxon>Pseudomonadota</taxon>
        <taxon>Gammaproteobacteria</taxon>
        <taxon>Orbales</taxon>
        <taxon>Orbaceae</taxon>
        <taxon>Gilliamella</taxon>
    </lineage>
</organism>
<dbReference type="EMBL" id="NASK01000096">
    <property type="protein sequence ID" value="OTQ49328.1"/>
    <property type="molecule type" value="Genomic_DNA"/>
</dbReference>
<reference evidence="1 2" key="1">
    <citation type="submission" date="2017-03" db="EMBL/GenBank/DDBJ databases">
        <title>Comparative genomics of honeybee gut symbionts reveal geographically distinct and subgroup specific antibiotic resistance.</title>
        <authorList>
            <person name="Ludvigsen J."/>
            <person name="Porcellato D."/>
            <person name="Labee-Lund T.M."/>
            <person name="Amdam G.V."/>
            <person name="Rudi K."/>
        </authorList>
    </citation>
    <scope>NUCLEOTIDE SEQUENCE [LARGE SCALE GENOMIC DNA]</scope>
    <source>
        <strain evidence="1 2">A-4-12</strain>
    </source>
</reference>
<accession>A0A242NU04</accession>
<name>A0A242NU04_9GAMM</name>
<proteinExistence type="predicted"/>